<evidence type="ECO:0000313" key="2">
    <source>
        <dbReference type="Proteomes" id="UP000225972"/>
    </source>
</evidence>
<evidence type="ECO:0000313" key="1">
    <source>
        <dbReference type="EMBL" id="SMX30454.1"/>
    </source>
</evidence>
<name>A0A238JJR8_9RHOB</name>
<accession>A0A238JJR8</accession>
<sequence>MIRRSPPKSRRAGYSLFETLLAFALLAAVLAVLLPGQSQLLKRFSRSSEAVLAQDYTHSLLDLIGLDEAPQPRASHFAYRDWTISQDITGHPEISGFLRVTVTVFDDRGRVLAGGSRDVARGGVLQ</sequence>
<gene>
    <name evidence="1" type="ORF">TRP8649_04598</name>
</gene>
<evidence type="ECO:0008006" key="3">
    <source>
        <dbReference type="Google" id="ProtNLM"/>
    </source>
</evidence>
<reference evidence="2" key="1">
    <citation type="submission" date="2017-05" db="EMBL/GenBank/DDBJ databases">
        <authorList>
            <person name="Rodrigo-Torres L."/>
            <person name="Arahal R. D."/>
            <person name="Lucena T."/>
        </authorList>
    </citation>
    <scope>NUCLEOTIDE SEQUENCE [LARGE SCALE GENOMIC DNA]</scope>
    <source>
        <strain evidence="2">CECT 8649</strain>
    </source>
</reference>
<protein>
    <recommendedName>
        <fullName evidence="3">Prepilin-type N-terminal cleavage/methylation domain-containing protein</fullName>
    </recommendedName>
</protein>
<keyword evidence="2" id="KW-1185">Reference proteome</keyword>
<proteinExistence type="predicted"/>
<dbReference type="EMBL" id="FXXP01000005">
    <property type="protein sequence ID" value="SMX30454.1"/>
    <property type="molecule type" value="Genomic_DNA"/>
</dbReference>
<dbReference type="AlphaFoldDB" id="A0A238JJR8"/>
<dbReference type="Proteomes" id="UP000225972">
    <property type="component" value="Unassembled WGS sequence"/>
</dbReference>
<organism evidence="1 2">
    <name type="scientific">Pelagimonas phthalicica</name>
    <dbReference type="NCBI Taxonomy" id="1037362"/>
    <lineage>
        <taxon>Bacteria</taxon>
        <taxon>Pseudomonadati</taxon>
        <taxon>Pseudomonadota</taxon>
        <taxon>Alphaproteobacteria</taxon>
        <taxon>Rhodobacterales</taxon>
        <taxon>Roseobacteraceae</taxon>
        <taxon>Pelagimonas</taxon>
    </lineage>
</organism>
<dbReference type="RefSeq" id="WP_099249548.1">
    <property type="nucleotide sequence ID" value="NZ_FXXP01000005.1"/>
</dbReference>